<dbReference type="OrthoDB" id="2020306at2759"/>
<feature type="compositionally biased region" description="Basic and acidic residues" evidence="5">
    <location>
        <begin position="134"/>
        <end position="148"/>
    </location>
</feature>
<accession>A0A3L6SVU1</accession>
<dbReference type="InterPro" id="IPR036093">
    <property type="entry name" value="NAC_dom_sf"/>
</dbReference>
<protein>
    <recommendedName>
        <fullName evidence="6">NAC domain-containing protein</fullName>
    </recommendedName>
</protein>
<dbReference type="EMBL" id="PQIB02000003">
    <property type="protein sequence ID" value="RLN27585.1"/>
    <property type="molecule type" value="Genomic_DNA"/>
</dbReference>
<keyword evidence="8" id="KW-1185">Reference proteome</keyword>
<organism evidence="7 8">
    <name type="scientific">Panicum miliaceum</name>
    <name type="common">Proso millet</name>
    <name type="synonym">Broomcorn millet</name>
    <dbReference type="NCBI Taxonomy" id="4540"/>
    <lineage>
        <taxon>Eukaryota</taxon>
        <taxon>Viridiplantae</taxon>
        <taxon>Streptophyta</taxon>
        <taxon>Embryophyta</taxon>
        <taxon>Tracheophyta</taxon>
        <taxon>Spermatophyta</taxon>
        <taxon>Magnoliopsida</taxon>
        <taxon>Liliopsida</taxon>
        <taxon>Poales</taxon>
        <taxon>Poaceae</taxon>
        <taxon>PACMAD clade</taxon>
        <taxon>Panicoideae</taxon>
        <taxon>Panicodae</taxon>
        <taxon>Paniceae</taxon>
        <taxon>Panicinae</taxon>
        <taxon>Panicum</taxon>
        <taxon>Panicum sect. Panicum</taxon>
    </lineage>
</organism>
<gene>
    <name evidence="7" type="ORF">C2845_PM05G26200</name>
</gene>
<dbReference type="GO" id="GO:0000976">
    <property type="term" value="F:transcription cis-regulatory region binding"/>
    <property type="evidence" value="ECO:0007669"/>
    <property type="project" value="TreeGrafter"/>
</dbReference>
<feature type="domain" description="NAC" evidence="6">
    <location>
        <begin position="51"/>
        <end position="215"/>
    </location>
</feature>
<keyword evidence="4" id="KW-0539">Nucleus</keyword>
<dbReference type="FunFam" id="2.170.150.80:FF:000009">
    <property type="entry name" value="NAC domain-containing protein 8"/>
    <property type="match status" value="1"/>
</dbReference>
<dbReference type="PROSITE" id="PS51005">
    <property type="entry name" value="NAC"/>
    <property type="match status" value="1"/>
</dbReference>
<reference evidence="8" key="1">
    <citation type="journal article" date="2019" name="Nat. Commun.">
        <title>The genome of broomcorn millet.</title>
        <authorList>
            <person name="Zou C."/>
            <person name="Miki D."/>
            <person name="Li D."/>
            <person name="Tang Q."/>
            <person name="Xiao L."/>
            <person name="Rajput S."/>
            <person name="Deng P."/>
            <person name="Jia W."/>
            <person name="Huang R."/>
            <person name="Zhang M."/>
            <person name="Sun Y."/>
            <person name="Hu J."/>
            <person name="Fu X."/>
            <person name="Schnable P.S."/>
            <person name="Li F."/>
            <person name="Zhang H."/>
            <person name="Feng B."/>
            <person name="Zhu X."/>
            <person name="Liu R."/>
            <person name="Schnable J.C."/>
            <person name="Zhu J.-K."/>
            <person name="Zhang H."/>
        </authorList>
    </citation>
    <scope>NUCLEOTIDE SEQUENCE [LARGE SCALE GENOMIC DNA]</scope>
</reference>
<dbReference type="STRING" id="4540.A0A3L6SVU1"/>
<name>A0A3L6SVU1_PANMI</name>
<evidence type="ECO:0000256" key="3">
    <source>
        <dbReference type="ARBA" id="ARBA00023163"/>
    </source>
</evidence>
<feature type="compositionally biased region" description="Pro residues" evidence="5">
    <location>
        <begin position="433"/>
        <end position="443"/>
    </location>
</feature>
<evidence type="ECO:0000256" key="2">
    <source>
        <dbReference type="ARBA" id="ARBA00023125"/>
    </source>
</evidence>
<feature type="region of interest" description="Disordered" evidence="5">
    <location>
        <begin position="123"/>
        <end position="148"/>
    </location>
</feature>
<evidence type="ECO:0000259" key="6">
    <source>
        <dbReference type="PROSITE" id="PS51005"/>
    </source>
</evidence>
<proteinExistence type="predicted"/>
<keyword evidence="1" id="KW-0805">Transcription regulation</keyword>
<dbReference type="GO" id="GO:0005634">
    <property type="term" value="C:nucleus"/>
    <property type="evidence" value="ECO:0007669"/>
    <property type="project" value="TreeGrafter"/>
</dbReference>
<feature type="compositionally biased region" description="Polar residues" evidence="5">
    <location>
        <begin position="8"/>
        <end position="17"/>
    </location>
</feature>
<evidence type="ECO:0000256" key="4">
    <source>
        <dbReference type="ARBA" id="ARBA00023242"/>
    </source>
</evidence>
<dbReference type="Pfam" id="PF02365">
    <property type="entry name" value="NAM"/>
    <property type="match status" value="1"/>
</dbReference>
<sequence length="455" mass="49786">MNRGHSGSMISSCGTSELTDEKNKDSQTSASGHCPSCGHSLDSNPKDMIGLPAGVKFDPSDQELIEHLESLVEEGGSRAHPLINDFIPTIQGDDGICYTHPENLPGVTRNGLSKHFFHRPSKAYTTGTRKRRRIQSERGSHGSEDVDEARWHKTGKTRPVIVGGRQKGCKKILVLYSNNGKQGKPKKTNWVMHQYHLGDQEEKDGELVVSKVFYQTQLRSTTATVEHHTLDGEKVAEASKAMQNVLPSFAADATAVTVAMVPQRQQKRQRQADGHCSFAPAKMSHEVGVVGSQVAGDQGEKRDNHHIPSQHNVLSDLYAKPVPAMSFHVGTPLNTVSTAISPEAQDRSVFLDSRFYYPAILRRNEKNQEQQQQQKVGRRSAVMEGLIIACQSASTEVGASPESKETRATAPPAANVAVMRAGERSDQSTRPTGGPPLPQPPRLPDLGFQGYRVRV</sequence>
<feature type="region of interest" description="Disordered" evidence="5">
    <location>
        <begin position="1"/>
        <end position="39"/>
    </location>
</feature>
<evidence type="ECO:0000313" key="7">
    <source>
        <dbReference type="EMBL" id="RLN27585.1"/>
    </source>
</evidence>
<dbReference type="InterPro" id="IPR003441">
    <property type="entry name" value="NAC-dom"/>
</dbReference>
<dbReference type="GO" id="GO:0003700">
    <property type="term" value="F:DNA-binding transcription factor activity"/>
    <property type="evidence" value="ECO:0007669"/>
    <property type="project" value="InterPro"/>
</dbReference>
<dbReference type="PANTHER" id="PTHR31079:SF31">
    <property type="entry name" value="NAC DOMAIN-CONTAINING PROTEIN 75"/>
    <property type="match status" value="1"/>
</dbReference>
<evidence type="ECO:0000313" key="8">
    <source>
        <dbReference type="Proteomes" id="UP000275267"/>
    </source>
</evidence>
<evidence type="ECO:0000256" key="5">
    <source>
        <dbReference type="SAM" id="MobiDB-lite"/>
    </source>
</evidence>
<keyword evidence="3" id="KW-0804">Transcription</keyword>
<dbReference type="InterPro" id="IPR044799">
    <property type="entry name" value="SOG1-like"/>
</dbReference>
<dbReference type="Proteomes" id="UP000275267">
    <property type="component" value="Unassembled WGS sequence"/>
</dbReference>
<comment type="caution">
    <text evidence="7">The sequence shown here is derived from an EMBL/GenBank/DDBJ whole genome shotgun (WGS) entry which is preliminary data.</text>
</comment>
<evidence type="ECO:0000256" key="1">
    <source>
        <dbReference type="ARBA" id="ARBA00023015"/>
    </source>
</evidence>
<keyword evidence="2" id="KW-0238">DNA-binding</keyword>
<dbReference type="AlphaFoldDB" id="A0A3L6SVU1"/>
<dbReference type="Gene3D" id="2.170.150.80">
    <property type="entry name" value="NAC domain"/>
    <property type="match status" value="1"/>
</dbReference>
<dbReference type="PANTHER" id="PTHR31079">
    <property type="entry name" value="NAC DOMAIN-CONTAINING PROTEIN 73"/>
    <property type="match status" value="1"/>
</dbReference>
<dbReference type="SUPFAM" id="SSF101941">
    <property type="entry name" value="NAC domain"/>
    <property type="match status" value="1"/>
</dbReference>
<feature type="region of interest" description="Disordered" evidence="5">
    <location>
        <begin position="393"/>
        <end position="455"/>
    </location>
</feature>